<feature type="region of interest" description="Disordered" evidence="1">
    <location>
        <begin position="1"/>
        <end position="26"/>
    </location>
</feature>
<reference evidence="2" key="1">
    <citation type="submission" date="2014-09" db="EMBL/GenBank/DDBJ databases">
        <authorList>
            <person name="Magalhaes I.L.F."/>
            <person name="Oliveira U."/>
            <person name="Santos F.R."/>
            <person name="Vidigal T.H.D.A."/>
            <person name="Brescovit A.D."/>
            <person name="Santos A.J."/>
        </authorList>
    </citation>
    <scope>NUCLEOTIDE SEQUENCE</scope>
    <source>
        <tissue evidence="2">Shoot tissue taken approximately 20 cm above the soil surface</tissue>
    </source>
</reference>
<proteinExistence type="predicted"/>
<accession>A0A0A9FAH6</accession>
<evidence type="ECO:0000256" key="1">
    <source>
        <dbReference type="SAM" id="MobiDB-lite"/>
    </source>
</evidence>
<sequence>MATAPHPNHTAVAPHAVPHIGRRRTPPPLEAAAVQFTAA</sequence>
<dbReference type="EMBL" id="GBRH01189687">
    <property type="protein sequence ID" value="JAE08209.1"/>
    <property type="molecule type" value="Transcribed_RNA"/>
</dbReference>
<dbReference type="AlphaFoldDB" id="A0A0A9FAH6"/>
<evidence type="ECO:0000313" key="2">
    <source>
        <dbReference type="EMBL" id="JAE08209.1"/>
    </source>
</evidence>
<organism evidence="2">
    <name type="scientific">Arundo donax</name>
    <name type="common">Giant reed</name>
    <name type="synonym">Donax arundinaceus</name>
    <dbReference type="NCBI Taxonomy" id="35708"/>
    <lineage>
        <taxon>Eukaryota</taxon>
        <taxon>Viridiplantae</taxon>
        <taxon>Streptophyta</taxon>
        <taxon>Embryophyta</taxon>
        <taxon>Tracheophyta</taxon>
        <taxon>Spermatophyta</taxon>
        <taxon>Magnoliopsida</taxon>
        <taxon>Liliopsida</taxon>
        <taxon>Poales</taxon>
        <taxon>Poaceae</taxon>
        <taxon>PACMAD clade</taxon>
        <taxon>Arundinoideae</taxon>
        <taxon>Arundineae</taxon>
        <taxon>Arundo</taxon>
    </lineage>
</organism>
<name>A0A0A9FAH6_ARUDO</name>
<protein>
    <submittedName>
        <fullName evidence="2">Uncharacterized protein</fullName>
    </submittedName>
</protein>
<reference evidence="2" key="2">
    <citation type="journal article" date="2015" name="Data Brief">
        <title>Shoot transcriptome of the giant reed, Arundo donax.</title>
        <authorList>
            <person name="Barrero R.A."/>
            <person name="Guerrero F.D."/>
            <person name="Moolhuijzen P."/>
            <person name="Goolsby J.A."/>
            <person name="Tidwell J."/>
            <person name="Bellgard S.E."/>
            <person name="Bellgard M.I."/>
        </authorList>
    </citation>
    <scope>NUCLEOTIDE SEQUENCE</scope>
    <source>
        <tissue evidence="2">Shoot tissue taken approximately 20 cm above the soil surface</tissue>
    </source>
</reference>